<reference evidence="3 4" key="1">
    <citation type="submission" date="2024-03" db="EMBL/GenBank/DDBJ databases">
        <title>A high-quality draft genome sequence of Diaporthe vaccinii, a causative agent of upright dieback and viscid rot disease in cranberry plants.</title>
        <authorList>
            <person name="Sarrasin M."/>
            <person name="Lang B.F."/>
            <person name="Burger G."/>
        </authorList>
    </citation>
    <scope>NUCLEOTIDE SEQUENCE [LARGE SCALE GENOMIC DNA]</scope>
    <source>
        <strain evidence="3 4">IS7</strain>
    </source>
</reference>
<sequence length="547" mass="61670">MDLAESHLDVPYEQRWELLKPTIVNIYLEERATLAQLAKRMEDGFGFTAEIHQYRYHFKKWNIKKRITTVEKDNVITVLGKRRRQHGVGISNIQLEQGDWRKPVDKKQLKRYINDSIRAERPLSIRPGMFFSRNLPYSALFRTPRGHAHNTPSPQCNGPPTPTYLAVSSPQDDPSPQEGMSPTTQLVHKKVLMDRAQLLLDGRDLDLMKQMSRDERRATVNWLHDFWMFSFVTTKYWGKGPKNWTLPLINFKTLAGVIDGSTGQQLSGSQELKFFQSNLVATGGIDPPAQLCNWSIHINYASFHYEPIDPQPSSPASNDGDQFDVEDESTWREWNDQPGRDLTSTITQGLQANAFTTHQAEDVPIAIDQIVNIVCGSMKDAKVEAIGFAMMARNVDALSELVPGRDFNLQALRDINPCHLAAKFLDGSKTCCGVMSELLFHSRDETSIGVNYTDNLGLTVLDTLFITILRSHSSASSLVLGQFLSVSDSNFEGVDVDICGRWDADSPCVRQLHAAGETTIPKEWKHMFCHTSAQAVCHCLTAIFMEL</sequence>
<gene>
    <name evidence="3" type="ORF">FJTKL_12164</name>
</gene>
<dbReference type="InterPro" id="IPR025676">
    <property type="entry name" value="Clr5_dom"/>
</dbReference>
<accession>A0ABR4EEI1</accession>
<comment type="caution">
    <text evidence="3">The sequence shown here is derived from an EMBL/GenBank/DDBJ whole genome shotgun (WGS) entry which is preliminary data.</text>
</comment>
<feature type="domain" description="Clr5" evidence="2">
    <location>
        <begin position="13"/>
        <end position="65"/>
    </location>
</feature>
<dbReference type="Proteomes" id="UP001600888">
    <property type="component" value="Unassembled WGS sequence"/>
</dbReference>
<evidence type="ECO:0000313" key="3">
    <source>
        <dbReference type="EMBL" id="KAL2280848.1"/>
    </source>
</evidence>
<feature type="compositionally biased region" description="Polar residues" evidence="1">
    <location>
        <begin position="166"/>
        <end position="182"/>
    </location>
</feature>
<proteinExistence type="predicted"/>
<feature type="region of interest" description="Disordered" evidence="1">
    <location>
        <begin position="142"/>
        <end position="182"/>
    </location>
</feature>
<protein>
    <recommendedName>
        <fullName evidence="2">Clr5 domain-containing protein</fullName>
    </recommendedName>
</protein>
<evidence type="ECO:0000313" key="4">
    <source>
        <dbReference type="Proteomes" id="UP001600888"/>
    </source>
</evidence>
<dbReference type="PANTHER" id="PTHR38788:SF3">
    <property type="entry name" value="CLR5 DOMAIN-CONTAINING PROTEIN"/>
    <property type="match status" value="1"/>
</dbReference>
<dbReference type="EMBL" id="JBAWTH010000062">
    <property type="protein sequence ID" value="KAL2280848.1"/>
    <property type="molecule type" value="Genomic_DNA"/>
</dbReference>
<keyword evidence="4" id="KW-1185">Reference proteome</keyword>
<dbReference type="Pfam" id="PF14420">
    <property type="entry name" value="Clr5"/>
    <property type="match status" value="1"/>
</dbReference>
<name>A0ABR4EEI1_9PEZI</name>
<dbReference type="PANTHER" id="PTHR38788">
    <property type="entry name" value="CLR5 DOMAIN-CONTAINING PROTEIN"/>
    <property type="match status" value="1"/>
</dbReference>
<organism evidence="3 4">
    <name type="scientific">Diaporthe vaccinii</name>
    <dbReference type="NCBI Taxonomy" id="105482"/>
    <lineage>
        <taxon>Eukaryota</taxon>
        <taxon>Fungi</taxon>
        <taxon>Dikarya</taxon>
        <taxon>Ascomycota</taxon>
        <taxon>Pezizomycotina</taxon>
        <taxon>Sordariomycetes</taxon>
        <taxon>Sordariomycetidae</taxon>
        <taxon>Diaporthales</taxon>
        <taxon>Diaporthaceae</taxon>
        <taxon>Diaporthe</taxon>
        <taxon>Diaporthe eres species complex</taxon>
    </lineage>
</organism>
<evidence type="ECO:0000256" key="1">
    <source>
        <dbReference type="SAM" id="MobiDB-lite"/>
    </source>
</evidence>
<evidence type="ECO:0000259" key="2">
    <source>
        <dbReference type="Pfam" id="PF14420"/>
    </source>
</evidence>